<name>A0A653EZM1_MYCKA</name>
<gene>
    <name evidence="1" type="ORF">BIN_B_03726</name>
</gene>
<reference evidence="1" key="1">
    <citation type="submission" date="2019-05" db="EMBL/GenBank/DDBJ databases">
        <authorList>
            <person name="Naeem R."/>
            <person name="Antony C."/>
            <person name="Guan Q."/>
        </authorList>
    </citation>
    <scope>NUCLEOTIDE SEQUENCE</scope>
    <source>
        <strain evidence="1">3</strain>
    </source>
</reference>
<sequence length="60" mass="5860">MGLSGVFNVNLEGLFGGSGYQNVGSAISGLLNLGNALSGLGRTGNLTIPNLLSGIADIGP</sequence>
<dbReference type="AlphaFoldDB" id="A0A653EZM1"/>
<evidence type="ECO:0000313" key="1">
    <source>
        <dbReference type="EMBL" id="VTP02975.1"/>
    </source>
</evidence>
<dbReference type="EMBL" id="LR589335">
    <property type="protein sequence ID" value="VTP02975.1"/>
    <property type="molecule type" value="Genomic_DNA"/>
</dbReference>
<accession>A0A653EZM1</accession>
<proteinExistence type="predicted"/>
<protein>
    <submittedName>
        <fullName evidence="1">Uncharacterized protein</fullName>
    </submittedName>
</protein>
<organism evidence="1">
    <name type="scientific">Mycobacterium kansasii</name>
    <dbReference type="NCBI Taxonomy" id="1768"/>
    <lineage>
        <taxon>Bacteria</taxon>
        <taxon>Bacillati</taxon>
        <taxon>Actinomycetota</taxon>
        <taxon>Actinomycetes</taxon>
        <taxon>Mycobacteriales</taxon>
        <taxon>Mycobacteriaceae</taxon>
        <taxon>Mycobacterium</taxon>
    </lineage>
</organism>